<keyword evidence="1" id="KW-0647">Proteasome</keyword>
<dbReference type="GO" id="GO:0000502">
    <property type="term" value="C:proteasome complex"/>
    <property type="evidence" value="ECO:0007669"/>
    <property type="project" value="UniProtKB-KW"/>
</dbReference>
<organism evidence="1">
    <name type="scientific">Rhizophora mucronata</name>
    <name type="common">Asiatic mangrove</name>
    <dbReference type="NCBI Taxonomy" id="61149"/>
    <lineage>
        <taxon>Eukaryota</taxon>
        <taxon>Viridiplantae</taxon>
        <taxon>Streptophyta</taxon>
        <taxon>Embryophyta</taxon>
        <taxon>Tracheophyta</taxon>
        <taxon>Spermatophyta</taxon>
        <taxon>Magnoliopsida</taxon>
        <taxon>eudicotyledons</taxon>
        <taxon>Gunneridae</taxon>
        <taxon>Pentapetalae</taxon>
        <taxon>rosids</taxon>
        <taxon>fabids</taxon>
        <taxon>Malpighiales</taxon>
        <taxon>Rhizophoraceae</taxon>
        <taxon>Rhizophora</taxon>
    </lineage>
</organism>
<dbReference type="AlphaFoldDB" id="A0A2P2KUF3"/>
<protein>
    <submittedName>
        <fullName evidence="1">Proteasome subunit beta type</fullName>
    </submittedName>
</protein>
<name>A0A2P2KUF3_RHIMU</name>
<accession>A0A2P2KUF3</accession>
<reference evidence="1" key="1">
    <citation type="submission" date="2018-02" db="EMBL/GenBank/DDBJ databases">
        <title>Rhizophora mucronata_Transcriptome.</title>
        <authorList>
            <person name="Meera S.P."/>
            <person name="Sreeshan A."/>
            <person name="Augustine A."/>
        </authorList>
    </citation>
    <scope>NUCLEOTIDE SEQUENCE</scope>
    <source>
        <tissue evidence="1">Leaf</tissue>
    </source>
</reference>
<evidence type="ECO:0000313" key="1">
    <source>
        <dbReference type="EMBL" id="MBX09354.1"/>
    </source>
</evidence>
<dbReference type="EMBL" id="GGEC01028870">
    <property type="protein sequence ID" value="MBX09354.1"/>
    <property type="molecule type" value="Transcribed_RNA"/>
</dbReference>
<sequence length="26" mass="2855">MAKQFLPTIATSALPLYSNIDISVFN</sequence>
<proteinExistence type="predicted"/>